<reference evidence="2 3" key="1">
    <citation type="submission" date="2019-06" db="EMBL/GenBank/DDBJ databases">
        <title>New taxonomy in bacterial strain CC-CFT640, isolated from vineyard.</title>
        <authorList>
            <person name="Lin S.-Y."/>
            <person name="Tsai C.-F."/>
            <person name="Young C.-C."/>
        </authorList>
    </citation>
    <scope>NUCLEOTIDE SEQUENCE [LARGE SCALE GENOMIC DNA]</scope>
    <source>
        <strain evidence="2 3">CC-CFT640</strain>
    </source>
</reference>
<dbReference type="InterPro" id="IPR051207">
    <property type="entry name" value="ComplexI_NDUFA9_subunit"/>
</dbReference>
<dbReference type="PANTHER" id="PTHR12126:SF11">
    <property type="entry name" value="NADH DEHYDROGENASE [UBIQUINONE] 1 ALPHA SUBCOMPLEX SUBUNIT 9, MITOCHONDRIAL"/>
    <property type="match status" value="1"/>
</dbReference>
<dbReference type="InterPro" id="IPR001509">
    <property type="entry name" value="Epimerase_deHydtase"/>
</dbReference>
<protein>
    <submittedName>
        <fullName evidence="2">Complex I NDUFA9 subunit family protein</fullName>
    </submittedName>
</protein>
<keyword evidence="3" id="KW-1185">Reference proteome</keyword>
<dbReference type="AlphaFoldDB" id="A0A5C8PKV6"/>
<dbReference type="InterPro" id="IPR036291">
    <property type="entry name" value="NAD(P)-bd_dom_sf"/>
</dbReference>
<proteinExistence type="predicted"/>
<feature type="domain" description="NAD-dependent epimerase/dehydratase" evidence="1">
    <location>
        <begin position="6"/>
        <end position="205"/>
    </location>
</feature>
<dbReference type="SUPFAM" id="SSF51735">
    <property type="entry name" value="NAD(P)-binding Rossmann-fold domains"/>
    <property type="match status" value="1"/>
</dbReference>
<dbReference type="GO" id="GO:0044877">
    <property type="term" value="F:protein-containing complex binding"/>
    <property type="evidence" value="ECO:0007669"/>
    <property type="project" value="TreeGrafter"/>
</dbReference>
<dbReference type="Gene3D" id="3.40.50.720">
    <property type="entry name" value="NAD(P)-binding Rossmann-like Domain"/>
    <property type="match status" value="1"/>
</dbReference>
<comment type="caution">
    <text evidence="2">The sequence shown here is derived from an EMBL/GenBank/DDBJ whole genome shotgun (WGS) entry which is preliminary data.</text>
</comment>
<dbReference type="OrthoDB" id="9776313at2"/>
<accession>A0A5C8PKV6</accession>
<evidence type="ECO:0000259" key="1">
    <source>
        <dbReference type="Pfam" id="PF01370"/>
    </source>
</evidence>
<dbReference type="CDD" id="cd05271">
    <property type="entry name" value="NDUFA9_like_SDR_a"/>
    <property type="match status" value="1"/>
</dbReference>
<dbReference type="Pfam" id="PF01370">
    <property type="entry name" value="Epimerase"/>
    <property type="match status" value="1"/>
</dbReference>
<dbReference type="RefSeq" id="WP_147848512.1">
    <property type="nucleotide sequence ID" value="NZ_VDUZ01000021.1"/>
</dbReference>
<sequence>MDIRQVTVFGGTGFIGRYVVRALAARGMRIRVAVRRPELADFTRIAGDVGQVMAVQANLRFPASVAAAVAGSDAVVNAVGIPYERGRQRYKAVHADGARHIAEASAKAGAQRLIHISGIGAQQPRTGNAFVESKAQAEHEMNRAFPGVTILRPSVVFGPEDRFFNRLASAAQMAPFMPVFGDGLAKFQPVFVGDVADAVAHAVVDRTTAFGAYELGGPRVYTYRELVELTLRITQRQRRLISLPVWPAKIGAFFAEFLPVPPITRDQIDLMIRDNVTTPGRPGLSELGITPHSAEAILPMYLDRYRVSGRYDLTAPV</sequence>
<evidence type="ECO:0000313" key="3">
    <source>
        <dbReference type="Proteomes" id="UP000321638"/>
    </source>
</evidence>
<dbReference type="FunFam" id="3.40.50.720:FF:000702">
    <property type="entry name" value="NADH dehydrogenase (Ubiquinone)"/>
    <property type="match status" value="1"/>
</dbReference>
<dbReference type="Proteomes" id="UP000321638">
    <property type="component" value="Unassembled WGS sequence"/>
</dbReference>
<organism evidence="2 3">
    <name type="scientific">Vineibacter terrae</name>
    <dbReference type="NCBI Taxonomy" id="2586908"/>
    <lineage>
        <taxon>Bacteria</taxon>
        <taxon>Pseudomonadati</taxon>
        <taxon>Pseudomonadota</taxon>
        <taxon>Alphaproteobacteria</taxon>
        <taxon>Hyphomicrobiales</taxon>
        <taxon>Vineibacter</taxon>
    </lineage>
</organism>
<dbReference type="EMBL" id="VDUZ01000021">
    <property type="protein sequence ID" value="TXL73987.1"/>
    <property type="molecule type" value="Genomic_DNA"/>
</dbReference>
<dbReference type="PANTHER" id="PTHR12126">
    <property type="entry name" value="NADH-UBIQUINONE OXIDOREDUCTASE 39 KDA SUBUNIT-RELATED"/>
    <property type="match status" value="1"/>
</dbReference>
<name>A0A5C8PKV6_9HYPH</name>
<evidence type="ECO:0000313" key="2">
    <source>
        <dbReference type="EMBL" id="TXL73987.1"/>
    </source>
</evidence>
<gene>
    <name evidence="2" type="ORF">FHP25_18885</name>
</gene>